<dbReference type="AlphaFoldDB" id="A0ABD1FFZ0"/>
<name>A0ABD1FFZ0_HYPHA</name>
<evidence type="ECO:0000256" key="1">
    <source>
        <dbReference type="SAM" id="SignalP"/>
    </source>
</evidence>
<organism evidence="2 3">
    <name type="scientific">Hypothenemus hampei</name>
    <name type="common">Coffee berry borer</name>
    <dbReference type="NCBI Taxonomy" id="57062"/>
    <lineage>
        <taxon>Eukaryota</taxon>
        <taxon>Metazoa</taxon>
        <taxon>Ecdysozoa</taxon>
        <taxon>Arthropoda</taxon>
        <taxon>Hexapoda</taxon>
        <taxon>Insecta</taxon>
        <taxon>Pterygota</taxon>
        <taxon>Neoptera</taxon>
        <taxon>Endopterygota</taxon>
        <taxon>Coleoptera</taxon>
        <taxon>Polyphaga</taxon>
        <taxon>Cucujiformia</taxon>
        <taxon>Curculionidae</taxon>
        <taxon>Scolytinae</taxon>
        <taxon>Hypothenemus</taxon>
    </lineage>
</organism>
<keyword evidence="3" id="KW-1185">Reference proteome</keyword>
<evidence type="ECO:0000313" key="2">
    <source>
        <dbReference type="EMBL" id="KAL1518159.1"/>
    </source>
</evidence>
<protein>
    <submittedName>
        <fullName evidence="2">Uncharacterized protein</fullName>
    </submittedName>
</protein>
<gene>
    <name evidence="2" type="ORF">ABEB36_001825</name>
</gene>
<reference evidence="2 3" key="1">
    <citation type="submission" date="2024-05" db="EMBL/GenBank/DDBJ databases">
        <title>Genetic variation in Jamaican populations of the coffee berry borer (Hypothenemus hampei).</title>
        <authorList>
            <person name="Errbii M."/>
            <person name="Myrie A."/>
        </authorList>
    </citation>
    <scope>NUCLEOTIDE SEQUENCE [LARGE SCALE GENOMIC DNA]</scope>
    <source>
        <strain evidence="2">JA-Hopewell-2020-01-JO</strain>
        <tissue evidence="2">Whole body</tissue>
    </source>
</reference>
<comment type="caution">
    <text evidence="2">The sequence shown here is derived from an EMBL/GenBank/DDBJ whole genome shotgun (WGS) entry which is preliminary data.</text>
</comment>
<feature type="chain" id="PRO_5044822424" evidence="1">
    <location>
        <begin position="24"/>
        <end position="75"/>
    </location>
</feature>
<evidence type="ECO:0000313" key="3">
    <source>
        <dbReference type="Proteomes" id="UP001566132"/>
    </source>
</evidence>
<feature type="signal peptide" evidence="1">
    <location>
        <begin position="1"/>
        <end position="23"/>
    </location>
</feature>
<dbReference type="Proteomes" id="UP001566132">
    <property type="component" value="Unassembled WGS sequence"/>
</dbReference>
<accession>A0ABD1FFZ0</accession>
<proteinExistence type="predicted"/>
<dbReference type="EMBL" id="JBDJPC010000001">
    <property type="protein sequence ID" value="KAL1518159.1"/>
    <property type="molecule type" value="Genomic_DNA"/>
</dbReference>
<keyword evidence="1" id="KW-0732">Signal</keyword>
<sequence length="75" mass="8094">MYVKFLVVVLLLLVAYDFTKVQSSPIDPLELIVNDAGQEKIHEETNDVLNRAKREPFGGFGGGGGRGRLCGGCGK</sequence>